<comment type="subcellular location">
    <subcellularLocation>
        <location evidence="1 7">Cell membrane</location>
        <topology evidence="1 7">Multi-pass membrane protein</topology>
    </subcellularLocation>
</comment>
<dbReference type="PANTHER" id="PTHR12677">
    <property type="entry name" value="GOLGI APPARATUS MEMBRANE PROTEIN TVP38-RELATED"/>
    <property type="match status" value="1"/>
</dbReference>
<evidence type="ECO:0000256" key="5">
    <source>
        <dbReference type="ARBA" id="ARBA00022989"/>
    </source>
</evidence>
<evidence type="ECO:0000256" key="3">
    <source>
        <dbReference type="ARBA" id="ARBA00022475"/>
    </source>
</evidence>
<reference evidence="9 10" key="1">
    <citation type="submission" date="2020-02" db="EMBL/GenBank/DDBJ databases">
        <title>Geodermatophilus sabuli CPCC 205279 I12A-02694.</title>
        <authorList>
            <person name="Jiang Z."/>
        </authorList>
    </citation>
    <scope>NUCLEOTIDE SEQUENCE [LARGE SCALE GENOMIC DNA]</scope>
    <source>
        <strain evidence="9 10">I12A-02694</strain>
    </source>
</reference>
<dbReference type="Pfam" id="PF09335">
    <property type="entry name" value="VTT_dom"/>
    <property type="match status" value="1"/>
</dbReference>
<evidence type="ECO:0000259" key="8">
    <source>
        <dbReference type="Pfam" id="PF09335"/>
    </source>
</evidence>
<comment type="caution">
    <text evidence="9">The sequence shown here is derived from an EMBL/GenBank/DDBJ whole genome shotgun (WGS) entry which is preliminary data.</text>
</comment>
<evidence type="ECO:0000256" key="7">
    <source>
        <dbReference type="RuleBase" id="RU366058"/>
    </source>
</evidence>
<gene>
    <name evidence="9" type="ORF">GCU56_00105</name>
</gene>
<feature type="domain" description="VTT" evidence="8">
    <location>
        <begin position="70"/>
        <end position="185"/>
    </location>
</feature>
<feature type="transmembrane region" description="Helical" evidence="7">
    <location>
        <begin position="73"/>
        <end position="98"/>
    </location>
</feature>
<keyword evidence="4 7" id="KW-0812">Transmembrane</keyword>
<sequence>MKAPVPTEDPRPSVALRLGLLGLLVAAAVVLALTVDTPGVPALRGWLADAGPLGWAAVVLGVAGALMTPVPRTALSVLLGAAAGFPAGLAVAVAAGWLGGMGGFAVGRHLGRDAVVRLAGPRLARADRLFRRRGFLAVLTARVSPVPFWVVSYAAGLSSVRWLPHALGTAVGVVPGSVLHVGIGAAVLTWF</sequence>
<evidence type="ECO:0000256" key="4">
    <source>
        <dbReference type="ARBA" id="ARBA00022692"/>
    </source>
</evidence>
<dbReference type="GO" id="GO:0005886">
    <property type="term" value="C:plasma membrane"/>
    <property type="evidence" value="ECO:0007669"/>
    <property type="project" value="UniProtKB-SubCell"/>
</dbReference>
<keyword evidence="6 7" id="KW-0472">Membrane</keyword>
<keyword evidence="10" id="KW-1185">Reference proteome</keyword>
<name>A0A7K3VUF2_9ACTN</name>
<dbReference type="EMBL" id="JAAGWF010000001">
    <property type="protein sequence ID" value="NEK56276.1"/>
    <property type="molecule type" value="Genomic_DNA"/>
</dbReference>
<proteinExistence type="inferred from homology"/>
<dbReference type="InterPro" id="IPR015414">
    <property type="entry name" value="TMEM64"/>
</dbReference>
<comment type="similarity">
    <text evidence="2 7">Belongs to the TVP38/TMEM64 family.</text>
</comment>
<protein>
    <recommendedName>
        <fullName evidence="7">TVP38/TMEM64 family membrane protein</fullName>
    </recommendedName>
</protein>
<dbReference type="InterPro" id="IPR032816">
    <property type="entry name" value="VTT_dom"/>
</dbReference>
<dbReference type="Proteomes" id="UP000470246">
    <property type="component" value="Unassembled WGS sequence"/>
</dbReference>
<keyword evidence="3 7" id="KW-1003">Cell membrane</keyword>
<organism evidence="9 10">
    <name type="scientific">Geodermatophilus sabuli</name>
    <dbReference type="NCBI Taxonomy" id="1564158"/>
    <lineage>
        <taxon>Bacteria</taxon>
        <taxon>Bacillati</taxon>
        <taxon>Actinomycetota</taxon>
        <taxon>Actinomycetes</taxon>
        <taxon>Geodermatophilales</taxon>
        <taxon>Geodermatophilaceae</taxon>
        <taxon>Geodermatophilus</taxon>
    </lineage>
</organism>
<feature type="transmembrane region" description="Helical" evidence="7">
    <location>
        <begin position="46"/>
        <end position="67"/>
    </location>
</feature>
<dbReference type="PANTHER" id="PTHR12677:SF59">
    <property type="entry name" value="GOLGI APPARATUS MEMBRANE PROTEIN TVP38-RELATED"/>
    <property type="match status" value="1"/>
</dbReference>
<evidence type="ECO:0000313" key="9">
    <source>
        <dbReference type="EMBL" id="NEK56276.1"/>
    </source>
</evidence>
<feature type="transmembrane region" description="Helical" evidence="7">
    <location>
        <begin position="14"/>
        <end position="34"/>
    </location>
</feature>
<dbReference type="AlphaFoldDB" id="A0A7K3VUF2"/>
<feature type="transmembrane region" description="Helical" evidence="7">
    <location>
        <begin position="167"/>
        <end position="190"/>
    </location>
</feature>
<evidence type="ECO:0000256" key="6">
    <source>
        <dbReference type="ARBA" id="ARBA00023136"/>
    </source>
</evidence>
<accession>A0A7K3VUF2</accession>
<evidence type="ECO:0000256" key="1">
    <source>
        <dbReference type="ARBA" id="ARBA00004651"/>
    </source>
</evidence>
<keyword evidence="5 7" id="KW-1133">Transmembrane helix</keyword>
<feature type="transmembrane region" description="Helical" evidence="7">
    <location>
        <begin position="135"/>
        <end position="155"/>
    </location>
</feature>
<evidence type="ECO:0000256" key="2">
    <source>
        <dbReference type="ARBA" id="ARBA00008640"/>
    </source>
</evidence>
<evidence type="ECO:0000313" key="10">
    <source>
        <dbReference type="Proteomes" id="UP000470246"/>
    </source>
</evidence>